<dbReference type="InterPro" id="IPR032858">
    <property type="entry name" value="CcoP_N"/>
</dbReference>
<keyword evidence="5 14" id="KW-0997">Cell inner membrane</keyword>
<dbReference type="Proteomes" id="UP001138661">
    <property type="component" value="Unassembled WGS sequence"/>
</dbReference>
<comment type="subcellular location">
    <subcellularLocation>
        <location evidence="1 14">Cell inner membrane</location>
    </subcellularLocation>
</comment>
<feature type="compositionally biased region" description="Polar residues" evidence="16">
    <location>
        <begin position="1"/>
        <end position="14"/>
    </location>
</feature>
<dbReference type="AlphaFoldDB" id="A0A9X1JXU4"/>
<name>A0A9X1JXU4_9RHOB</name>
<keyword evidence="9 14" id="KW-0375">Hydrogen ion transport</keyword>
<evidence type="ECO:0000256" key="12">
    <source>
        <dbReference type="ARBA" id="ARBA00023004"/>
    </source>
</evidence>
<keyword evidence="8" id="KW-0677">Repeat</keyword>
<dbReference type="InterPro" id="IPR009056">
    <property type="entry name" value="Cyt_c-like_dom"/>
</dbReference>
<feature type="transmembrane region" description="Helical" evidence="17">
    <location>
        <begin position="34"/>
        <end position="53"/>
    </location>
</feature>
<proteinExistence type="inferred from homology"/>
<dbReference type="GO" id="GO:0005886">
    <property type="term" value="C:plasma membrane"/>
    <property type="evidence" value="ECO:0007669"/>
    <property type="project" value="UniProtKB-SubCell"/>
</dbReference>
<dbReference type="GO" id="GO:0009055">
    <property type="term" value="F:electron transfer activity"/>
    <property type="evidence" value="ECO:0007669"/>
    <property type="project" value="InterPro"/>
</dbReference>
<keyword evidence="14" id="KW-0249">Electron transport</keyword>
<dbReference type="Pfam" id="PF14715">
    <property type="entry name" value="FixP_N"/>
    <property type="match status" value="1"/>
</dbReference>
<evidence type="ECO:0000256" key="14">
    <source>
        <dbReference type="PIRNR" id="PIRNR000006"/>
    </source>
</evidence>
<feature type="region of interest" description="Disordered" evidence="16">
    <location>
        <begin position="1"/>
        <end position="22"/>
    </location>
</feature>
<keyword evidence="7 14" id="KW-0479">Metal-binding</keyword>
<evidence type="ECO:0000256" key="9">
    <source>
        <dbReference type="ARBA" id="ARBA00022781"/>
    </source>
</evidence>
<dbReference type="GO" id="GO:0020037">
    <property type="term" value="F:heme binding"/>
    <property type="evidence" value="ECO:0007669"/>
    <property type="project" value="InterPro"/>
</dbReference>
<feature type="domain" description="Cytochrome c" evidence="18">
    <location>
        <begin position="104"/>
        <end position="196"/>
    </location>
</feature>
<evidence type="ECO:0000256" key="4">
    <source>
        <dbReference type="ARBA" id="ARBA00022475"/>
    </source>
</evidence>
<evidence type="ECO:0000256" key="8">
    <source>
        <dbReference type="ARBA" id="ARBA00022737"/>
    </source>
</evidence>
<evidence type="ECO:0000256" key="7">
    <source>
        <dbReference type="ARBA" id="ARBA00022723"/>
    </source>
</evidence>
<dbReference type="GO" id="GO:0046872">
    <property type="term" value="F:metal ion binding"/>
    <property type="evidence" value="ECO:0007669"/>
    <property type="project" value="UniProtKB-KW"/>
</dbReference>
<evidence type="ECO:0000256" key="5">
    <source>
        <dbReference type="ARBA" id="ARBA00022519"/>
    </source>
</evidence>
<keyword evidence="10 17" id="KW-1133">Transmembrane helix</keyword>
<evidence type="ECO:0000256" key="1">
    <source>
        <dbReference type="ARBA" id="ARBA00004533"/>
    </source>
</evidence>
<keyword evidence="14 17" id="KW-0472">Membrane</keyword>
<comment type="caution">
    <text evidence="19">The sequence shown here is derived from an EMBL/GenBank/DDBJ whole genome shotgun (WGS) entry which is preliminary data.</text>
</comment>
<keyword evidence="13 14" id="KW-0406">Ion transport</keyword>
<dbReference type="InterPro" id="IPR004678">
    <property type="entry name" value="Cyt_c_oxidase_cbb3_su3"/>
</dbReference>
<keyword evidence="4 14" id="KW-1003">Cell membrane</keyword>
<dbReference type="PIRSF" id="PIRSF000006">
    <property type="entry name" value="Cbb3-Cox_fixP"/>
    <property type="match status" value="1"/>
</dbReference>
<comment type="pathway">
    <text evidence="2 14">Energy metabolism; oxidative phosphorylation.</text>
</comment>
<dbReference type="RefSeq" id="WP_219500344.1">
    <property type="nucleotide sequence ID" value="NZ_JAHXDN010000002.1"/>
</dbReference>
<comment type="similarity">
    <text evidence="3 14">Belongs to the CcoP / FixP family.</text>
</comment>
<dbReference type="NCBIfam" id="TIGR00782">
    <property type="entry name" value="ccoP"/>
    <property type="match status" value="1"/>
</dbReference>
<comment type="cofactor">
    <cofactor evidence="14">
        <name>heme c</name>
        <dbReference type="ChEBI" id="CHEBI:61717"/>
    </cofactor>
    <text evidence="14">Binds 2 heme C groups per subunit.</text>
</comment>
<dbReference type="GO" id="GO:0016491">
    <property type="term" value="F:oxidoreductase activity"/>
    <property type="evidence" value="ECO:0007669"/>
    <property type="project" value="UniProtKB-KW"/>
</dbReference>
<evidence type="ECO:0000313" key="19">
    <source>
        <dbReference type="EMBL" id="MBW4707461.1"/>
    </source>
</evidence>
<dbReference type="InterPro" id="IPR050597">
    <property type="entry name" value="Cytochrome_c_Oxidase_Subunit"/>
</dbReference>
<evidence type="ECO:0000256" key="16">
    <source>
        <dbReference type="SAM" id="MobiDB-lite"/>
    </source>
</evidence>
<gene>
    <name evidence="19" type="primary">ccoP</name>
    <name evidence="19" type="ORF">KX928_06645</name>
</gene>
<dbReference type="PROSITE" id="PS51007">
    <property type="entry name" value="CYTC"/>
    <property type="match status" value="2"/>
</dbReference>
<evidence type="ECO:0000256" key="6">
    <source>
        <dbReference type="ARBA" id="ARBA00022692"/>
    </source>
</evidence>
<keyword evidence="20" id="KW-1185">Reference proteome</keyword>
<evidence type="ECO:0000256" key="11">
    <source>
        <dbReference type="ARBA" id="ARBA00023002"/>
    </source>
</evidence>
<sequence>MTSEIDQASGQPTTGHEWDGIRELDTPVPRSMSLCMWVSIAASAVLWVLYPAFPFINDYTRGVLGYSSRTTVTQKVNQGNAARQAAFRIFADKTVTELAQIPDLKHRFGEAIGVLYRDNCSACHGRDLAGQANFPNLADAHWLWSGTPDDIELTLQHGINHSSEDTRYAEMPAFGRDGMLEKDEIAQAVEYVLSLSGSDHDTGLAEIGAGVFADSCAACHGDAGTGGLGNGAPSLADGAWIYGGSRDALHETLRHGRAGVMPGWANRLSPEEIRMLTLYVLWAGQDDKP</sequence>
<keyword evidence="6 17" id="KW-0812">Transmembrane</keyword>
<reference evidence="19" key="1">
    <citation type="submission" date="2021-07" db="EMBL/GenBank/DDBJ databases">
        <title>Roseobacter insulae sp. nov., isolated from a tidal flat.</title>
        <authorList>
            <person name="Park S."/>
            <person name="Yoon J.-H."/>
        </authorList>
    </citation>
    <scope>NUCLEOTIDE SEQUENCE</scope>
    <source>
        <strain evidence="19">YSTF-M11</strain>
    </source>
</reference>
<evidence type="ECO:0000313" key="20">
    <source>
        <dbReference type="Proteomes" id="UP001138661"/>
    </source>
</evidence>
<keyword evidence="14" id="KW-0813">Transport</keyword>
<keyword evidence="14" id="KW-0679">Respiratory chain</keyword>
<comment type="function">
    <text evidence="14">C-type cytochrome. Part of the cbb3-type cytochrome c oxidase complex.</text>
</comment>
<comment type="subunit">
    <text evidence="14">Component of the cbb3-type cytochrome c oxidase.</text>
</comment>
<evidence type="ECO:0000256" key="10">
    <source>
        <dbReference type="ARBA" id="ARBA00022989"/>
    </source>
</evidence>
<feature type="domain" description="Cytochrome c" evidence="18">
    <location>
        <begin position="203"/>
        <end position="284"/>
    </location>
</feature>
<dbReference type="Pfam" id="PF13442">
    <property type="entry name" value="Cytochrome_CBB3"/>
    <property type="match status" value="1"/>
</dbReference>
<evidence type="ECO:0000256" key="15">
    <source>
        <dbReference type="PROSITE-ProRule" id="PRU00433"/>
    </source>
</evidence>
<dbReference type="Pfam" id="PF00034">
    <property type="entry name" value="Cytochrom_C"/>
    <property type="match status" value="1"/>
</dbReference>
<dbReference type="PANTHER" id="PTHR33751">
    <property type="entry name" value="CBB3-TYPE CYTOCHROME C OXIDASE SUBUNIT FIXP"/>
    <property type="match status" value="1"/>
</dbReference>
<keyword evidence="11 14" id="KW-0560">Oxidoreductase</keyword>
<evidence type="ECO:0000256" key="2">
    <source>
        <dbReference type="ARBA" id="ARBA00004673"/>
    </source>
</evidence>
<keyword evidence="12 14" id="KW-0408">Iron</keyword>
<organism evidence="19 20">
    <name type="scientific">Roseobacter insulae</name>
    <dbReference type="NCBI Taxonomy" id="2859783"/>
    <lineage>
        <taxon>Bacteria</taxon>
        <taxon>Pseudomonadati</taxon>
        <taxon>Pseudomonadota</taxon>
        <taxon>Alphaproteobacteria</taxon>
        <taxon>Rhodobacterales</taxon>
        <taxon>Roseobacteraceae</taxon>
        <taxon>Roseobacter</taxon>
    </lineage>
</organism>
<keyword evidence="14 15" id="KW-0349">Heme</keyword>
<protein>
    <recommendedName>
        <fullName evidence="14">Cbb3-type cytochrome c oxidase subunit</fullName>
    </recommendedName>
</protein>
<evidence type="ECO:0000256" key="17">
    <source>
        <dbReference type="SAM" id="Phobius"/>
    </source>
</evidence>
<evidence type="ECO:0000259" key="18">
    <source>
        <dbReference type="PROSITE" id="PS51007"/>
    </source>
</evidence>
<dbReference type="PANTHER" id="PTHR33751:SF1">
    <property type="entry name" value="CBB3-TYPE CYTOCHROME C OXIDASE SUBUNIT FIXP"/>
    <property type="match status" value="1"/>
</dbReference>
<dbReference type="EMBL" id="JAHXDN010000002">
    <property type="protein sequence ID" value="MBW4707461.1"/>
    <property type="molecule type" value="Genomic_DNA"/>
</dbReference>
<dbReference type="GO" id="GO:1902600">
    <property type="term" value="P:proton transmembrane transport"/>
    <property type="evidence" value="ECO:0007669"/>
    <property type="project" value="UniProtKB-KW"/>
</dbReference>
<accession>A0A9X1JXU4</accession>
<evidence type="ECO:0000256" key="3">
    <source>
        <dbReference type="ARBA" id="ARBA00006113"/>
    </source>
</evidence>
<evidence type="ECO:0000256" key="13">
    <source>
        <dbReference type="ARBA" id="ARBA00023065"/>
    </source>
</evidence>